<dbReference type="SUPFAM" id="SSF64484">
    <property type="entry name" value="beta and beta-prime subunits of DNA dependent RNA-polymerase"/>
    <property type="match status" value="1"/>
</dbReference>
<dbReference type="RefSeq" id="WP_206660628.1">
    <property type="nucleotide sequence ID" value="NZ_PRLL01000004.1"/>
</dbReference>
<dbReference type="Proteomes" id="UP001191004">
    <property type="component" value="Unassembled WGS sequence"/>
</dbReference>
<name>A0ABY0FK79_9BACT</name>
<organism evidence="1 2">
    <name type="scientific">Candidatus Nanosyncoccus nanoralicus</name>
    <dbReference type="NCBI Taxonomy" id="2171996"/>
    <lineage>
        <taxon>Bacteria</taxon>
        <taxon>Candidatus Saccharimonadota</taxon>
        <taxon>Candidatus Nanosyncoccalia</taxon>
        <taxon>Candidatus Nanosyncoccales</taxon>
        <taxon>Candidatus Nanosyncoccaceae</taxon>
        <taxon>Candidatus Nanosyncoccus</taxon>
    </lineage>
</organism>
<reference evidence="1 2" key="2">
    <citation type="journal article" date="2020" name="Cell Rep.">
        <title>Acquisition and Adaptation of Ultra-small Parasitic Reduced Genome Bacteria to Mammalian Hosts.</title>
        <authorList>
            <person name="McLean J.S."/>
            <person name="Bor B."/>
            <person name="Kerns K.A."/>
            <person name="Liu Q."/>
            <person name="To T.T."/>
            <person name="Solden L."/>
            <person name="Hendrickson E.L."/>
            <person name="Wrighton K."/>
            <person name="Shi W."/>
            <person name="He X."/>
        </authorList>
    </citation>
    <scope>NUCLEOTIDE SEQUENCE [LARGE SCALE GENOMIC DNA]</scope>
    <source>
        <strain evidence="1 2">TM7_KMM_G3_1_HOT_351</strain>
    </source>
</reference>
<keyword evidence="1" id="KW-0548">Nucleotidyltransferase</keyword>
<dbReference type="GO" id="GO:0003899">
    <property type="term" value="F:DNA-directed RNA polymerase activity"/>
    <property type="evidence" value="ECO:0007669"/>
    <property type="project" value="UniProtKB-EC"/>
</dbReference>
<evidence type="ECO:0000313" key="2">
    <source>
        <dbReference type="Proteomes" id="UP001191004"/>
    </source>
</evidence>
<dbReference type="EMBL" id="PRLL01000004">
    <property type="protein sequence ID" value="RYC73740.1"/>
    <property type="molecule type" value="Genomic_DNA"/>
</dbReference>
<keyword evidence="1" id="KW-0804">Transcription</keyword>
<gene>
    <name evidence="1" type="primary">rpoB_1</name>
    <name evidence="1" type="ORF">G3KMM_00197</name>
</gene>
<protein>
    <submittedName>
        <fullName evidence="1">DNA-directed RNA polymerase subunit beta</fullName>
        <ecNumber evidence="1">2.7.7.6</ecNumber>
    </submittedName>
</protein>
<reference evidence="1 2" key="1">
    <citation type="journal article" date="2018" name="bioRxiv">
        <title>Evidence of independent acquisition and adaption of ultra-small bacteria to human hosts across the highly diverse yet reduced genomes of the phylum Saccharibacteria.</title>
        <authorList>
            <person name="McLean J.S."/>
            <person name="Bor B."/>
            <person name="To T.T."/>
            <person name="Liu Q."/>
            <person name="Kearns K.A."/>
            <person name="Solden L.M."/>
            <person name="Wrighton K.C."/>
            <person name="He X."/>
            <person name="Shi W."/>
        </authorList>
    </citation>
    <scope>NUCLEOTIDE SEQUENCE [LARGE SCALE GENOMIC DNA]</scope>
    <source>
        <strain evidence="1 2">TM7_KMM_G3_1_HOT_351</strain>
    </source>
</reference>
<sequence length="89" mass="10380">MSTKNISTADQRVFFTDGDHLEIPDLTAHQKDSWEEFIKSGLREVFTELNPIDDYTGQKLSLRFKDYEFKAPKRTVEEKTISKIQGLRV</sequence>
<proteinExistence type="predicted"/>
<dbReference type="EC" id="2.7.7.6" evidence="1"/>
<dbReference type="Gene3D" id="3.90.1100.10">
    <property type="match status" value="1"/>
</dbReference>
<keyword evidence="1" id="KW-0240">DNA-directed RNA polymerase</keyword>
<evidence type="ECO:0000313" key="1">
    <source>
        <dbReference type="EMBL" id="RYC73740.1"/>
    </source>
</evidence>
<keyword evidence="2" id="KW-1185">Reference proteome</keyword>
<comment type="caution">
    <text evidence="1">The sequence shown here is derived from an EMBL/GenBank/DDBJ whole genome shotgun (WGS) entry which is preliminary data.</text>
</comment>
<accession>A0ABY0FK79</accession>
<dbReference type="GO" id="GO:0000428">
    <property type="term" value="C:DNA-directed RNA polymerase complex"/>
    <property type="evidence" value="ECO:0007669"/>
    <property type="project" value="UniProtKB-KW"/>
</dbReference>
<keyword evidence="1" id="KW-0808">Transferase</keyword>